<gene>
    <name evidence="13" type="primary">TIM54</name>
    <name evidence="13" type="ORF">H4219_003225</name>
</gene>
<dbReference type="AlphaFoldDB" id="A0A9W8A3E2"/>
<keyword evidence="10" id="KW-0496">Mitochondrion</keyword>
<evidence type="ECO:0000256" key="4">
    <source>
        <dbReference type="ARBA" id="ARBA00022448"/>
    </source>
</evidence>
<evidence type="ECO:0000256" key="5">
    <source>
        <dbReference type="ARBA" id="ARBA00022692"/>
    </source>
</evidence>
<evidence type="ECO:0000256" key="8">
    <source>
        <dbReference type="ARBA" id="ARBA00022989"/>
    </source>
</evidence>
<proteinExistence type="inferred from homology"/>
<evidence type="ECO:0000313" key="13">
    <source>
        <dbReference type="EMBL" id="KAJ1917414.1"/>
    </source>
</evidence>
<dbReference type="GO" id="GO:0015031">
    <property type="term" value="P:protein transport"/>
    <property type="evidence" value="ECO:0007669"/>
    <property type="project" value="UniProtKB-KW"/>
</dbReference>
<dbReference type="Pfam" id="PF11711">
    <property type="entry name" value="Tim54"/>
    <property type="match status" value="1"/>
</dbReference>
<feature type="region of interest" description="Disordered" evidence="12">
    <location>
        <begin position="153"/>
        <end position="183"/>
    </location>
</feature>
<evidence type="ECO:0000256" key="2">
    <source>
        <dbReference type="ARBA" id="ARBA00006355"/>
    </source>
</evidence>
<evidence type="ECO:0000256" key="3">
    <source>
        <dbReference type="ARBA" id="ARBA00020796"/>
    </source>
</evidence>
<evidence type="ECO:0000313" key="14">
    <source>
        <dbReference type="Proteomes" id="UP001150538"/>
    </source>
</evidence>
<dbReference type="GO" id="GO:0005743">
    <property type="term" value="C:mitochondrial inner membrane"/>
    <property type="evidence" value="ECO:0007669"/>
    <property type="project" value="UniProtKB-SubCell"/>
</dbReference>
<keyword evidence="5" id="KW-0812">Transmembrane</keyword>
<protein>
    <recommendedName>
        <fullName evidence="3">Mitochondrial import inner membrane translocase subunit TIM54</fullName>
    </recommendedName>
</protein>
<comment type="subcellular location">
    <subcellularLocation>
        <location evidence="1">Mitochondrion inner membrane</location>
        <topology evidence="1">Single-pass membrane protein</topology>
    </subcellularLocation>
</comment>
<keyword evidence="6" id="KW-0999">Mitochondrion inner membrane</keyword>
<evidence type="ECO:0000256" key="7">
    <source>
        <dbReference type="ARBA" id="ARBA00022927"/>
    </source>
</evidence>
<sequence length="414" mass="46791">MWASIRSKLPSRNTSLVFGTLGGIISYQFYNKKQSARILNEFKEKASAIANETMQPLDEVRKVRVYISPSPGELSNSKGYSHWEKYILPVFVAGALDYELVLVSDKDSEGKPIPGSTHSRVCQDIVEARRKRLTSVNPILQDMVNENKRRKYVEEHDGQEPPQSNQNYSEEWNKSPWDQDKTADSEPLDVITIGRHCFAEAVSGISEGLNASLNDKPKKTVVDDAPLLSETEIIEAKDKDADSINSVGAAVVDENQDATDENAKKSDEVQSPNKTDENVAKEEEKSYLPQMFIDYDEYARHQPVSVRTPAIGYISHYNYTGWGSIPLRIWWFFNDQENTKFYGEQALKVVIDAKRPWRPEDKHAGIGEEQMNGWEGRHAEVVLAKNVEKDLQVYETQVLVESPDTPKDSSTSSN</sequence>
<reference evidence="13" key="1">
    <citation type="submission" date="2022-07" db="EMBL/GenBank/DDBJ databases">
        <title>Phylogenomic reconstructions and comparative analyses of Kickxellomycotina fungi.</title>
        <authorList>
            <person name="Reynolds N.K."/>
            <person name="Stajich J.E."/>
            <person name="Barry K."/>
            <person name="Grigoriev I.V."/>
            <person name="Crous P."/>
            <person name="Smith M.E."/>
        </authorList>
    </citation>
    <scope>NUCLEOTIDE SEQUENCE</scope>
    <source>
        <strain evidence="13">NBRC 100468</strain>
    </source>
</reference>
<keyword evidence="14" id="KW-1185">Reference proteome</keyword>
<feature type="compositionally biased region" description="Basic and acidic residues" evidence="12">
    <location>
        <begin position="171"/>
        <end position="183"/>
    </location>
</feature>
<keyword evidence="11" id="KW-0472">Membrane</keyword>
<organism evidence="13 14">
    <name type="scientific">Mycoemilia scoparia</name>
    <dbReference type="NCBI Taxonomy" id="417184"/>
    <lineage>
        <taxon>Eukaryota</taxon>
        <taxon>Fungi</taxon>
        <taxon>Fungi incertae sedis</taxon>
        <taxon>Zoopagomycota</taxon>
        <taxon>Kickxellomycotina</taxon>
        <taxon>Kickxellomycetes</taxon>
        <taxon>Kickxellales</taxon>
        <taxon>Kickxellaceae</taxon>
        <taxon>Mycoemilia</taxon>
    </lineage>
</organism>
<evidence type="ECO:0000256" key="1">
    <source>
        <dbReference type="ARBA" id="ARBA00004434"/>
    </source>
</evidence>
<keyword evidence="9" id="KW-0811">Translocation</keyword>
<name>A0A9W8A3E2_9FUNG</name>
<dbReference type="EMBL" id="JANBPU010000072">
    <property type="protein sequence ID" value="KAJ1917414.1"/>
    <property type="molecule type" value="Genomic_DNA"/>
</dbReference>
<dbReference type="InterPro" id="IPR021056">
    <property type="entry name" value="Mt_import_IM_translocase_Tim54"/>
</dbReference>
<comment type="caution">
    <text evidence="13">The sequence shown here is derived from an EMBL/GenBank/DDBJ whole genome shotgun (WGS) entry which is preliminary data.</text>
</comment>
<keyword evidence="8" id="KW-1133">Transmembrane helix</keyword>
<comment type="similarity">
    <text evidence="2">Belongs to the TIM54 family.</text>
</comment>
<evidence type="ECO:0000256" key="11">
    <source>
        <dbReference type="ARBA" id="ARBA00023136"/>
    </source>
</evidence>
<keyword evidence="4" id="KW-0813">Transport</keyword>
<feature type="region of interest" description="Disordered" evidence="12">
    <location>
        <begin position="250"/>
        <end position="283"/>
    </location>
</feature>
<accession>A0A9W8A3E2</accession>
<evidence type="ECO:0000256" key="10">
    <source>
        <dbReference type="ARBA" id="ARBA00023128"/>
    </source>
</evidence>
<keyword evidence="7" id="KW-0653">Protein transport</keyword>
<evidence type="ECO:0000256" key="12">
    <source>
        <dbReference type="SAM" id="MobiDB-lite"/>
    </source>
</evidence>
<evidence type="ECO:0000256" key="9">
    <source>
        <dbReference type="ARBA" id="ARBA00023010"/>
    </source>
</evidence>
<feature type="compositionally biased region" description="Polar residues" evidence="12">
    <location>
        <begin position="161"/>
        <end position="170"/>
    </location>
</feature>
<feature type="compositionally biased region" description="Basic and acidic residues" evidence="12">
    <location>
        <begin position="261"/>
        <end position="283"/>
    </location>
</feature>
<dbReference type="OrthoDB" id="5598305at2759"/>
<evidence type="ECO:0000256" key="6">
    <source>
        <dbReference type="ARBA" id="ARBA00022792"/>
    </source>
</evidence>
<dbReference type="Proteomes" id="UP001150538">
    <property type="component" value="Unassembled WGS sequence"/>
</dbReference>